<dbReference type="SMART" id="SM01117">
    <property type="entry name" value="Cyt-b5"/>
    <property type="match status" value="1"/>
</dbReference>
<dbReference type="PANTHER" id="PTHR10281">
    <property type="entry name" value="MEMBRANE-ASSOCIATED PROGESTERONE RECEPTOR COMPONENT-RELATED"/>
    <property type="match status" value="1"/>
</dbReference>
<dbReference type="GO" id="GO:0016020">
    <property type="term" value="C:membrane"/>
    <property type="evidence" value="ECO:0007669"/>
    <property type="project" value="TreeGrafter"/>
</dbReference>
<dbReference type="InterPro" id="IPR036400">
    <property type="entry name" value="Cyt_B5-like_heme/steroid_sf"/>
</dbReference>
<sequence>MAKCLLFLSILVVGIAVLFTVDSFKPYKEILLKYMDNLGLSKILFPFIDKLKSYFIFTFKERILTKAELAQYIEGPVYLAILGKVYDVTKGTRHYGKGGSYEGFAGKDGTRAFITGEFDEAGLIEDIRGFTLQEFLGLHEWQQLYEKDYKYIGKVIGEFYDENGKPTETLETFNKHLKEAYKEKQAEADDMTIFPPCNSEWSEQAGKRLWCTEWSGGIKREWVGVPRQYLKAGKTTPRCACVNEKLLNIPSLKVYPGCDPKAVSCSFPS</sequence>
<comment type="caution">
    <text evidence="3">The sequence shown here is derived from an EMBL/GenBank/DDBJ whole genome shotgun (WGS) entry which is preliminary data.</text>
</comment>
<dbReference type="Pfam" id="PF00173">
    <property type="entry name" value="Cyt-b5"/>
    <property type="match status" value="1"/>
</dbReference>
<reference evidence="3 4" key="1">
    <citation type="submission" date="2024-01" db="EMBL/GenBank/DDBJ databases">
        <title>The genome of the rayed Mediterranean limpet Patella caerulea (Linnaeus, 1758).</title>
        <authorList>
            <person name="Anh-Thu Weber A."/>
            <person name="Halstead-Nussloch G."/>
        </authorList>
    </citation>
    <scope>NUCLEOTIDE SEQUENCE [LARGE SCALE GENOMIC DNA]</scope>
    <source>
        <strain evidence="3">AATW-2023a</strain>
        <tissue evidence="3">Whole specimen</tissue>
    </source>
</reference>
<protein>
    <recommendedName>
        <fullName evidence="2">Cytochrome b5 heme-binding domain-containing protein</fullName>
    </recommendedName>
</protein>
<evidence type="ECO:0000256" key="1">
    <source>
        <dbReference type="ARBA" id="ARBA00038357"/>
    </source>
</evidence>
<proteinExistence type="inferred from homology"/>
<organism evidence="3 4">
    <name type="scientific">Patella caerulea</name>
    <name type="common">Rayed Mediterranean limpet</name>
    <dbReference type="NCBI Taxonomy" id="87958"/>
    <lineage>
        <taxon>Eukaryota</taxon>
        <taxon>Metazoa</taxon>
        <taxon>Spiralia</taxon>
        <taxon>Lophotrochozoa</taxon>
        <taxon>Mollusca</taxon>
        <taxon>Gastropoda</taxon>
        <taxon>Patellogastropoda</taxon>
        <taxon>Patelloidea</taxon>
        <taxon>Patellidae</taxon>
        <taxon>Patella</taxon>
    </lineage>
</organism>
<dbReference type="Gene3D" id="3.10.120.10">
    <property type="entry name" value="Cytochrome b5-like heme/steroid binding domain"/>
    <property type="match status" value="1"/>
</dbReference>
<dbReference type="GO" id="GO:0012505">
    <property type="term" value="C:endomembrane system"/>
    <property type="evidence" value="ECO:0007669"/>
    <property type="project" value="TreeGrafter"/>
</dbReference>
<dbReference type="PANTHER" id="PTHR10281:SF4">
    <property type="entry name" value="NEUFERRICIN"/>
    <property type="match status" value="1"/>
</dbReference>
<accession>A0AAN8Q3C9</accession>
<dbReference type="Proteomes" id="UP001347796">
    <property type="component" value="Unassembled WGS sequence"/>
</dbReference>
<feature type="domain" description="Cytochrome b5 heme-binding" evidence="2">
    <location>
        <begin position="64"/>
        <end position="156"/>
    </location>
</feature>
<gene>
    <name evidence="3" type="ORF">SNE40_002613</name>
</gene>
<dbReference type="InterPro" id="IPR001199">
    <property type="entry name" value="Cyt_B5-like_heme/steroid-bd"/>
</dbReference>
<dbReference type="AlphaFoldDB" id="A0AAN8Q3C9"/>
<comment type="similarity">
    <text evidence="1">Belongs to the cytochrome b5 family. MAPR subfamily.</text>
</comment>
<evidence type="ECO:0000259" key="2">
    <source>
        <dbReference type="SMART" id="SM01117"/>
    </source>
</evidence>
<dbReference type="InterPro" id="IPR050577">
    <property type="entry name" value="MAPR/NEUFC/NENF-like"/>
</dbReference>
<evidence type="ECO:0000313" key="4">
    <source>
        <dbReference type="Proteomes" id="UP001347796"/>
    </source>
</evidence>
<keyword evidence="4" id="KW-1185">Reference proteome</keyword>
<name>A0AAN8Q3C9_PATCE</name>
<dbReference type="SUPFAM" id="SSF55856">
    <property type="entry name" value="Cytochrome b5-like heme/steroid binding domain"/>
    <property type="match status" value="1"/>
</dbReference>
<evidence type="ECO:0000313" key="3">
    <source>
        <dbReference type="EMBL" id="KAK6190835.1"/>
    </source>
</evidence>
<dbReference type="EMBL" id="JAZGQO010000002">
    <property type="protein sequence ID" value="KAK6190835.1"/>
    <property type="molecule type" value="Genomic_DNA"/>
</dbReference>